<protein>
    <submittedName>
        <fullName evidence="2">HAD family acid phosphatase</fullName>
    </submittedName>
</protein>
<organism evidence="2 3">
    <name type="scientific">Stakelama saccharophila</name>
    <dbReference type="NCBI Taxonomy" id="3075605"/>
    <lineage>
        <taxon>Bacteria</taxon>
        <taxon>Pseudomonadati</taxon>
        <taxon>Pseudomonadota</taxon>
        <taxon>Alphaproteobacteria</taxon>
        <taxon>Sphingomonadales</taxon>
        <taxon>Sphingomonadaceae</taxon>
        <taxon>Stakelama</taxon>
    </lineage>
</organism>
<dbReference type="Gene3D" id="3.40.50.1000">
    <property type="entry name" value="HAD superfamily/HAD-like"/>
    <property type="match status" value="1"/>
</dbReference>
<dbReference type="EMBL" id="CP135076">
    <property type="protein sequence ID" value="WNO55179.1"/>
    <property type="molecule type" value="Genomic_DNA"/>
</dbReference>
<reference evidence="2 3" key="1">
    <citation type="submission" date="2023-09" db="EMBL/GenBank/DDBJ databases">
        <authorList>
            <person name="Rey-Velasco X."/>
        </authorList>
    </citation>
    <scope>NUCLEOTIDE SEQUENCE [LARGE SCALE GENOMIC DNA]</scope>
    <source>
        <strain evidence="2 3">W311</strain>
    </source>
</reference>
<dbReference type="InterPro" id="IPR036412">
    <property type="entry name" value="HAD-like_sf"/>
</dbReference>
<evidence type="ECO:0000313" key="2">
    <source>
        <dbReference type="EMBL" id="WNO55179.1"/>
    </source>
</evidence>
<dbReference type="Pfam" id="PF03767">
    <property type="entry name" value="Acid_phosphat_B"/>
    <property type="match status" value="1"/>
</dbReference>
<evidence type="ECO:0000313" key="3">
    <source>
        <dbReference type="Proteomes" id="UP001302249"/>
    </source>
</evidence>
<keyword evidence="3" id="KW-1185">Reference proteome</keyword>
<evidence type="ECO:0000256" key="1">
    <source>
        <dbReference type="ARBA" id="ARBA00022729"/>
    </source>
</evidence>
<proteinExistence type="predicted"/>
<dbReference type="InterPro" id="IPR023214">
    <property type="entry name" value="HAD_sf"/>
</dbReference>
<keyword evidence="1" id="KW-0732">Signal</keyword>
<dbReference type="Proteomes" id="UP001302249">
    <property type="component" value="Chromosome"/>
</dbReference>
<name>A0ABZ0BFC1_9SPHN</name>
<dbReference type="InterPro" id="IPR005519">
    <property type="entry name" value="Acid_phosphat_B-like"/>
</dbReference>
<accession>A0ABZ0BFC1</accession>
<dbReference type="SUPFAM" id="SSF56784">
    <property type="entry name" value="HAD-like"/>
    <property type="match status" value="1"/>
</dbReference>
<gene>
    <name evidence="2" type="ORF">RPR59_11605</name>
</gene>
<sequence length="256" mass="26874">MQYLYGSAEAAVVTRQNWDALVDHVGAKVRQRPADSVILADGATLQAPRYVPCGGKPFAAVFDVDETVLLNYGFESWQAAGGAYSPERWSEWERTGAADVAPTPGAKAALDALRGMGVTVIFNTNRHAGNAAATAQAIEGAGLGPAEHGTTLFLQGDDDTGGHKDARRARIASRYCVLALGGDQLGDISDLFNAIDDVRDRRAAIGSPAIVGNWGEGWFLFPNPVYGPSIKGGMDDVFPADKRWAPGGATAEAANG</sequence>